<evidence type="ECO:0000256" key="1">
    <source>
        <dbReference type="ARBA" id="ARBA00004651"/>
    </source>
</evidence>
<accession>Q9AHF3</accession>
<comment type="similarity">
    <text evidence="6">Belongs to the ABC-4 integral membrane protein family.</text>
</comment>
<organism evidence="10">
    <name type="scientific">Lysobacter lactamgenus</name>
    <dbReference type="NCBI Taxonomy" id="39596"/>
    <lineage>
        <taxon>Bacteria</taxon>
        <taxon>Pseudomonadati</taxon>
        <taxon>Pseudomonadota</taxon>
        <taxon>Gammaproteobacteria</taxon>
        <taxon>Lysobacterales</taxon>
        <taxon>Lysobacteraceae</taxon>
        <taxon>Lysobacter</taxon>
    </lineage>
</organism>
<feature type="transmembrane region" description="Helical" evidence="7">
    <location>
        <begin position="288"/>
        <end position="312"/>
    </location>
</feature>
<protein>
    <submittedName>
        <fullName evidence="10">Putative membrane transporter protein 2</fullName>
    </submittedName>
</protein>
<feature type="domain" description="MacB-like periplasmic core" evidence="9">
    <location>
        <begin position="50"/>
        <end position="246"/>
    </location>
</feature>
<evidence type="ECO:0000256" key="4">
    <source>
        <dbReference type="ARBA" id="ARBA00022989"/>
    </source>
</evidence>
<evidence type="ECO:0000256" key="2">
    <source>
        <dbReference type="ARBA" id="ARBA00022475"/>
    </source>
</evidence>
<dbReference type="GO" id="GO:0022857">
    <property type="term" value="F:transmembrane transporter activity"/>
    <property type="evidence" value="ECO:0007669"/>
    <property type="project" value="TreeGrafter"/>
</dbReference>
<dbReference type="PANTHER" id="PTHR30572">
    <property type="entry name" value="MEMBRANE COMPONENT OF TRANSPORTER-RELATED"/>
    <property type="match status" value="1"/>
</dbReference>
<sequence>MRQVAPILAALRKHKAGAVLIGLQIALTLAVTCNALCIIHNRVLRMDRPTGLIENDLLTIRSDRVGVDPQQLRPLIDADLLALRRLPGVEDASEVNSFPLGEDSWPEGIRLDPGAKERIARTELYFVDDHALAALGTRLIAGRNFSADEIRTTDENNIDWPPQAIITKALADKVYPDGSALGKPFYIGNNSPAPTTVIGIVDHLEASWSGADSYGYMDNATLLPMRLNRVNSTYLIRSKPGQLDAVSRSAPAALVELDRMRVFPEQGVRTFATVREQVYKSDRGMATLMGAISLVLLAITAAGIFGLTSFWVGQRRKQIGVRRALGATRGDIMGYFLTENLLIGVGGVALGTAMAIGLNTWLMTHFELTRLSPTYVVAGAAALLVLGQIAVLGPALRASRVSPVEAIRSV</sequence>
<keyword evidence="2" id="KW-1003">Cell membrane</keyword>
<evidence type="ECO:0000256" key="7">
    <source>
        <dbReference type="SAM" id="Phobius"/>
    </source>
</evidence>
<dbReference type="Pfam" id="PF02687">
    <property type="entry name" value="FtsX"/>
    <property type="match status" value="1"/>
</dbReference>
<dbReference type="Pfam" id="PF12704">
    <property type="entry name" value="MacB_PCD"/>
    <property type="match status" value="1"/>
</dbReference>
<dbReference type="AlphaFoldDB" id="Q9AHF3"/>
<dbReference type="GO" id="GO:0005886">
    <property type="term" value="C:plasma membrane"/>
    <property type="evidence" value="ECO:0007669"/>
    <property type="project" value="UniProtKB-SubCell"/>
</dbReference>
<evidence type="ECO:0000256" key="6">
    <source>
        <dbReference type="ARBA" id="ARBA00038076"/>
    </source>
</evidence>
<name>Q9AHF3_LYSLA</name>
<proteinExistence type="inferred from homology"/>
<evidence type="ECO:0000259" key="8">
    <source>
        <dbReference type="Pfam" id="PF02687"/>
    </source>
</evidence>
<dbReference type="InterPro" id="IPR025857">
    <property type="entry name" value="MacB_PCD"/>
</dbReference>
<feature type="transmembrane region" description="Helical" evidence="7">
    <location>
        <begin position="332"/>
        <end position="356"/>
    </location>
</feature>
<evidence type="ECO:0000313" key="10">
    <source>
        <dbReference type="EMBL" id="AAK17129.1"/>
    </source>
</evidence>
<dbReference type="EMBL" id="AF315510">
    <property type="protein sequence ID" value="AAK17129.1"/>
    <property type="molecule type" value="Genomic_DNA"/>
</dbReference>
<evidence type="ECO:0000259" key="9">
    <source>
        <dbReference type="Pfam" id="PF12704"/>
    </source>
</evidence>
<dbReference type="PANTHER" id="PTHR30572:SF4">
    <property type="entry name" value="ABC TRANSPORTER PERMEASE YTRF"/>
    <property type="match status" value="1"/>
</dbReference>
<keyword evidence="3 7" id="KW-0812">Transmembrane</keyword>
<dbReference type="InterPro" id="IPR003838">
    <property type="entry name" value="ABC3_permease_C"/>
</dbReference>
<dbReference type="InterPro" id="IPR050250">
    <property type="entry name" value="Macrolide_Exporter_MacB"/>
</dbReference>
<comment type="subcellular location">
    <subcellularLocation>
        <location evidence="1">Cell membrane</location>
        <topology evidence="1">Multi-pass membrane protein</topology>
    </subcellularLocation>
</comment>
<feature type="domain" description="ABC3 transporter permease C-terminal" evidence="8">
    <location>
        <begin position="291"/>
        <end position="403"/>
    </location>
</feature>
<feature type="transmembrane region" description="Helical" evidence="7">
    <location>
        <begin position="376"/>
        <end position="396"/>
    </location>
</feature>
<keyword evidence="5 7" id="KW-0472">Membrane</keyword>
<evidence type="ECO:0000256" key="5">
    <source>
        <dbReference type="ARBA" id="ARBA00023136"/>
    </source>
</evidence>
<evidence type="ECO:0000256" key="3">
    <source>
        <dbReference type="ARBA" id="ARBA00022692"/>
    </source>
</evidence>
<keyword evidence="4 7" id="KW-1133">Transmembrane helix</keyword>
<reference evidence="10" key="1">
    <citation type="journal article" date="2001" name="J. Microbiol. Biotechnol.">
        <title>Membrane Transporter Genes in Cephabacin Biosynthetic Gene Cluster of Lysobacter lactamgenus.</title>
        <authorList>
            <person name="Nam D.H."/>
            <person name="Lim S.K."/>
            <person name="Chung M.H."/>
            <person name="Sohn Y.S."/>
            <person name="Ryu D.D.Y."/>
        </authorList>
    </citation>
    <scope>NUCLEOTIDE SEQUENCE</scope>
</reference>